<keyword evidence="7" id="KW-0521">NADP</keyword>
<feature type="domain" description="WW" evidence="12">
    <location>
        <begin position="22"/>
        <end position="55"/>
    </location>
</feature>
<dbReference type="KEGG" id="tad:TRIADDRAFT_32795"/>
<dbReference type="GO" id="GO:0016055">
    <property type="term" value="P:Wnt signaling pathway"/>
    <property type="evidence" value="ECO:0007669"/>
    <property type="project" value="UniProtKB-KW"/>
</dbReference>
<evidence type="ECO:0000256" key="9">
    <source>
        <dbReference type="ARBA" id="ARBA00023034"/>
    </source>
</evidence>
<evidence type="ECO:0000256" key="10">
    <source>
        <dbReference type="ARBA" id="ARBA00023228"/>
    </source>
</evidence>
<sequence length="414" mass="46232">MQVSNLYSNDADTTSSDADSDPELLPGWEKSKTSTGRTFYVDHNTQTTQWEHPQRSHKKPHQKIDLPFGWIQIKNENGTILYVNQRNQKKTYVDPRLAFRMKKNRRVFDAVSTSMDVLQGRNLSGGIALITGATSGIGFETARALALHGALVIMGCHDIVKGSIAAKKITKEEPLAKIDVIEVDLSSLKSIACLADEVLKKYRQLHVIICNAGVLGLPWRLTTDELEYTFTVNYIGHFYLVKLLTELLISSSPARVVVISSESHRFPTTDGSSFNVENILPSKQQFIPMEAYNQSKLCGILFSNEFNRKYSCYGVTSNAVHPGNLLPTSLCRNSWFYTILFLLARPFAKSTVQGAATTTFCAAARELNGVGGSYFNNCQRCDPSPESQNEELARALWKYTESLLSCRTIRLLPQ</sequence>
<dbReference type="GO" id="GO:0006915">
    <property type="term" value="P:apoptotic process"/>
    <property type="evidence" value="ECO:0007669"/>
    <property type="project" value="UniProtKB-KW"/>
</dbReference>
<dbReference type="SMART" id="SM00456">
    <property type="entry name" value="WW"/>
    <property type="match status" value="2"/>
</dbReference>
<dbReference type="CTD" id="6758869"/>
<dbReference type="FunFam" id="3.40.50.720:FF:000353">
    <property type="entry name" value="WW domain-containing oxidoreductase"/>
    <property type="match status" value="1"/>
</dbReference>
<dbReference type="PROSITE" id="PS50020">
    <property type="entry name" value="WW_DOMAIN_2"/>
    <property type="match status" value="2"/>
</dbReference>
<dbReference type="InterPro" id="IPR002347">
    <property type="entry name" value="SDR_fam"/>
</dbReference>
<dbReference type="Gene3D" id="3.40.50.720">
    <property type="entry name" value="NAD(P)-binding Rossmann-like Domain"/>
    <property type="match status" value="1"/>
</dbReference>
<dbReference type="Pfam" id="PF00106">
    <property type="entry name" value="adh_short"/>
    <property type="match status" value="1"/>
</dbReference>
<dbReference type="PhylomeDB" id="B3SBN3"/>
<dbReference type="GO" id="GO:0005794">
    <property type="term" value="C:Golgi apparatus"/>
    <property type="evidence" value="ECO:0007669"/>
    <property type="project" value="UniProtKB-SubCell"/>
</dbReference>
<keyword evidence="6" id="KW-0053">Apoptosis</keyword>
<evidence type="ECO:0000259" key="12">
    <source>
        <dbReference type="PROSITE" id="PS50020"/>
    </source>
</evidence>
<dbReference type="RefSeq" id="XP_002117635.1">
    <property type="nucleotide sequence ID" value="XM_002117599.1"/>
</dbReference>
<dbReference type="InterPro" id="IPR036020">
    <property type="entry name" value="WW_dom_sf"/>
</dbReference>
<evidence type="ECO:0000256" key="2">
    <source>
        <dbReference type="ARBA" id="ARBA00004555"/>
    </source>
</evidence>
<dbReference type="PANTHER" id="PTHR24320:SF282">
    <property type="entry name" value="WW DOMAIN-CONTAINING OXIDOREDUCTASE"/>
    <property type="match status" value="1"/>
</dbReference>
<dbReference type="AlphaFoldDB" id="B3SBN3"/>
<dbReference type="GeneID" id="6758869"/>
<dbReference type="PRINTS" id="PR00081">
    <property type="entry name" value="GDHRDH"/>
</dbReference>
<evidence type="ECO:0000256" key="6">
    <source>
        <dbReference type="ARBA" id="ARBA00022703"/>
    </source>
</evidence>
<dbReference type="Proteomes" id="UP000009022">
    <property type="component" value="Unassembled WGS sequence"/>
</dbReference>
<evidence type="ECO:0000256" key="11">
    <source>
        <dbReference type="SAM" id="MobiDB-lite"/>
    </source>
</evidence>
<dbReference type="InParanoid" id="B3SBN3"/>
<comment type="subcellular location">
    <subcellularLocation>
        <location evidence="2">Golgi apparatus</location>
    </subcellularLocation>
    <subcellularLocation>
        <location evidence="1">Lysosome</location>
    </subcellularLocation>
</comment>
<organism evidence="13 14">
    <name type="scientific">Trichoplax adhaerens</name>
    <name type="common">Trichoplax reptans</name>
    <dbReference type="NCBI Taxonomy" id="10228"/>
    <lineage>
        <taxon>Eukaryota</taxon>
        <taxon>Metazoa</taxon>
        <taxon>Placozoa</taxon>
        <taxon>Uniplacotomia</taxon>
        <taxon>Trichoplacea</taxon>
        <taxon>Trichoplacidae</taxon>
        <taxon>Trichoplax</taxon>
    </lineage>
</organism>
<dbReference type="OrthoDB" id="9989144at2759"/>
<gene>
    <name evidence="13" type="ORF">TRIADDRAFT_32795</name>
</gene>
<evidence type="ECO:0000313" key="13">
    <source>
        <dbReference type="EMBL" id="EDV19893.1"/>
    </source>
</evidence>
<evidence type="ECO:0000313" key="14">
    <source>
        <dbReference type="Proteomes" id="UP000009022"/>
    </source>
</evidence>
<accession>B3SBN3</accession>
<comment type="similarity">
    <text evidence="3">Belongs to the short-chain dehydrogenases/reductases (SDR) family.</text>
</comment>
<name>B3SBN3_TRIAD</name>
<dbReference type="STRING" id="10228.B3SBN3"/>
<keyword evidence="14" id="KW-1185">Reference proteome</keyword>
<dbReference type="GO" id="GO:0005764">
    <property type="term" value="C:lysosome"/>
    <property type="evidence" value="ECO:0007669"/>
    <property type="project" value="UniProtKB-SubCell"/>
</dbReference>
<evidence type="ECO:0000256" key="3">
    <source>
        <dbReference type="ARBA" id="ARBA00006484"/>
    </source>
</evidence>
<dbReference type="EMBL" id="DS985265">
    <property type="protein sequence ID" value="EDV19893.1"/>
    <property type="molecule type" value="Genomic_DNA"/>
</dbReference>
<dbReference type="PROSITE" id="PS01159">
    <property type="entry name" value="WW_DOMAIN_1"/>
    <property type="match status" value="1"/>
</dbReference>
<evidence type="ECO:0000256" key="8">
    <source>
        <dbReference type="ARBA" id="ARBA00023002"/>
    </source>
</evidence>
<keyword evidence="5" id="KW-0879">Wnt signaling pathway</keyword>
<feature type="domain" description="WW" evidence="12">
    <location>
        <begin position="64"/>
        <end position="97"/>
    </location>
</feature>
<evidence type="ECO:0000256" key="5">
    <source>
        <dbReference type="ARBA" id="ARBA00022687"/>
    </source>
</evidence>
<dbReference type="GO" id="GO:0016491">
    <property type="term" value="F:oxidoreductase activity"/>
    <property type="evidence" value="ECO:0007669"/>
    <property type="project" value="UniProtKB-KW"/>
</dbReference>
<dbReference type="CDD" id="cd00201">
    <property type="entry name" value="WW"/>
    <property type="match status" value="1"/>
</dbReference>
<proteinExistence type="inferred from homology"/>
<reference evidence="13 14" key="1">
    <citation type="journal article" date="2008" name="Nature">
        <title>The Trichoplax genome and the nature of placozoans.</title>
        <authorList>
            <person name="Srivastava M."/>
            <person name="Begovic E."/>
            <person name="Chapman J."/>
            <person name="Putnam N.H."/>
            <person name="Hellsten U."/>
            <person name="Kawashima T."/>
            <person name="Kuo A."/>
            <person name="Mitros T."/>
            <person name="Salamov A."/>
            <person name="Carpenter M.L."/>
            <person name="Signorovitch A.Y."/>
            <person name="Moreno M.A."/>
            <person name="Kamm K."/>
            <person name="Grimwood J."/>
            <person name="Schmutz J."/>
            <person name="Shapiro H."/>
            <person name="Grigoriev I.V."/>
            <person name="Buss L.W."/>
            <person name="Schierwater B."/>
            <person name="Dellaporta S.L."/>
            <person name="Rokhsar D.S."/>
        </authorList>
    </citation>
    <scope>NUCLEOTIDE SEQUENCE [LARGE SCALE GENOMIC DNA]</scope>
    <source>
        <strain evidence="13 14">Grell-BS-1999</strain>
    </source>
</reference>
<dbReference type="HOGENOM" id="CLU_010194_44_0_1"/>
<protein>
    <recommendedName>
        <fullName evidence="4">WW domain-containing oxidoreductase</fullName>
    </recommendedName>
</protein>
<dbReference type="Gene3D" id="2.20.70.10">
    <property type="match status" value="2"/>
</dbReference>
<feature type="region of interest" description="Disordered" evidence="11">
    <location>
        <begin position="1"/>
        <end position="31"/>
    </location>
</feature>
<dbReference type="SUPFAM" id="SSF51735">
    <property type="entry name" value="NAD(P)-binding Rossmann-fold domains"/>
    <property type="match status" value="1"/>
</dbReference>
<dbReference type="InterPro" id="IPR036291">
    <property type="entry name" value="NAD(P)-bd_dom_sf"/>
</dbReference>
<evidence type="ECO:0000256" key="4">
    <source>
        <dbReference type="ARBA" id="ARBA00016094"/>
    </source>
</evidence>
<evidence type="ECO:0000256" key="1">
    <source>
        <dbReference type="ARBA" id="ARBA00004371"/>
    </source>
</evidence>
<dbReference type="PANTHER" id="PTHR24320">
    <property type="entry name" value="RETINOL DEHYDROGENASE"/>
    <property type="match status" value="1"/>
</dbReference>
<dbReference type="SUPFAM" id="SSF51045">
    <property type="entry name" value="WW domain"/>
    <property type="match status" value="2"/>
</dbReference>
<evidence type="ECO:0000256" key="7">
    <source>
        <dbReference type="ARBA" id="ARBA00022857"/>
    </source>
</evidence>
<keyword evidence="9" id="KW-0333">Golgi apparatus</keyword>
<keyword evidence="8" id="KW-0560">Oxidoreductase</keyword>
<dbReference type="eggNOG" id="KOG1208">
    <property type="taxonomic scope" value="Eukaryota"/>
</dbReference>
<dbReference type="Pfam" id="PF00397">
    <property type="entry name" value="WW"/>
    <property type="match status" value="1"/>
</dbReference>
<dbReference type="InterPro" id="IPR001202">
    <property type="entry name" value="WW_dom"/>
</dbReference>
<dbReference type="OMA" id="PPAEKYW"/>
<keyword evidence="10" id="KW-0458">Lysosome</keyword>